<name>A0ACC2Z8U5_9PEZI</name>
<keyword evidence="2" id="KW-1185">Reference proteome</keyword>
<organism evidence="1 2">
    <name type="scientific">Coniosporium tulheliwenetii</name>
    <dbReference type="NCBI Taxonomy" id="3383036"/>
    <lineage>
        <taxon>Eukaryota</taxon>
        <taxon>Fungi</taxon>
        <taxon>Dikarya</taxon>
        <taxon>Ascomycota</taxon>
        <taxon>Pezizomycotina</taxon>
        <taxon>Dothideomycetes</taxon>
        <taxon>Dothideomycetes incertae sedis</taxon>
        <taxon>Coniosporium</taxon>
    </lineage>
</organism>
<keyword evidence="1" id="KW-0648">Protein biosynthesis</keyword>
<proteinExistence type="predicted"/>
<protein>
    <submittedName>
        <fullName evidence="1">Transcription elongation factor spt6</fullName>
    </submittedName>
</protein>
<evidence type="ECO:0000313" key="2">
    <source>
        <dbReference type="Proteomes" id="UP001172680"/>
    </source>
</evidence>
<gene>
    <name evidence="1" type="primary">SPT6</name>
    <name evidence="1" type="ORF">H2199_004214</name>
</gene>
<sequence>MSANLLIDDVAELGSEEDDEDFNDDEENGEMRRKTNGAGAGDDSSEEEDDDDDEEAAAKVREGFIVDEDEEEEEDEEDEEARRERKRKRKRRERAEEEGLDEEDVELMMENTGVERPERDQPKYKRLKRGREERQERREPRGVDEIFSDEEDALEDDRRPRHGLADDLDDFIEEDVFDDEEEARRVEDREVARPARKGAAAIIGAQSMGLDEAALEDMRAAFGDGGDYDWALGLQEAMEDEQMGVDRPLELKDVFEPSQLVDKMLTDADNEIRMKDVPERFQIARKQFKEEELTEEEMAARIKEEALWISNHMLPKKRLGRSFVEPFQKSVGKVLEFMNIEDLEVPFIFQHRKDYFIHAARDDASPDPDDIDGGERKPERLFNETDLWDIFDYDLKFRAMVEKRDALQKTYENLKSIANVTDPVFEEMVPVAVSMEELQDIQEYLHFQYSAELKDVNSMDADANGTQKRARTGRTMFEQLRASQVYNLVRAFGITADSLAQNVLGSGHRQYTDDPSQRPDDMADSLVDPPDYSTGSQVLRAAKMMYIEELAMSPRMRKLMRQTFYQNGLIDCFRTEKGLRKITEDHPYYEFKYLRGQDFHAISRRPDMFLRMLKAESEGMVNVNIRLDGYRNFKERLYKNIESDNFSEAADAWNQTRREVLDAALLKLEKIITKGVKETLRSECEKELAKACRLKYTEKLDQAPYKPKGFVLGTTPRVLTLSNGNGVFNRDAICWAYVGDDGKVLENGKFIDLRLGNPEKYQADGKDVNAFVELVRRRKPDVIGVSGFSVETRRLYKDIQELVDRHDLATDWEDDDNIEHRDKIEVVIVNDEVARLYHTSDRAAQEHPSLAPLTRYCVALARYLQNPLLEYAALGKDIVSISFDPSQDLLPQDKLIKALDSAMIDMVNLVGVDVNDAVGDAYIANLVPYICGLGPRKAAQLLKVINYNGGVVTTRAELVGDVEKKLLAAVGPKVWTNCASFLYILFDPHEQESDYLDNTRVHPEDYDLGRKMAADALELDEEDVKAEIDEGGPAAVVRRLVKDDARDNVNDLVLEEYAEQLERTFNQKKRATLELIRAELQSPYEELRRNFSLLTSDEIFTMLTGETRESLVEGMIVPVQIRRTFVDHIDVRLDCGIEGGVSETEYPEGVGGENGLEPRQVFSVHQTVQAKLLYLNRKQLSAQLSFREDALRRPYRKELDRLPGEWDEAQEEQDKKDAEREKEDVSGRAQRVIKHPLFRPFNSAQAEEYLGSQGRGDVVIRPSSKGVDHLAVTWKISDNIYQHIDVLELDKDNEFSVGKTLKIGGKYTYSDLDELIVNHVKAMARKVDEMMGDEKYQNGSKAQTEQWLTTYTEANPKRSMYAFCINPKYPGYFYLCFKNGLDAPLSNWPVKVVPNAFELQKYQYPDMMSLKNGFKTLMINQMRGGARR</sequence>
<comment type="caution">
    <text evidence="1">The sequence shown here is derived from an EMBL/GenBank/DDBJ whole genome shotgun (WGS) entry which is preliminary data.</text>
</comment>
<reference evidence="1" key="1">
    <citation type="submission" date="2022-10" db="EMBL/GenBank/DDBJ databases">
        <title>Culturing micro-colonial fungi from biological soil crusts in the Mojave desert and describing Neophaeococcomyces mojavensis, and introducing the new genera and species Taxawa tesnikishii.</title>
        <authorList>
            <person name="Kurbessoian T."/>
            <person name="Stajich J.E."/>
        </authorList>
    </citation>
    <scope>NUCLEOTIDE SEQUENCE</scope>
    <source>
        <strain evidence="1">JES_115</strain>
    </source>
</reference>
<evidence type="ECO:0000313" key="1">
    <source>
        <dbReference type="EMBL" id="KAJ9643535.1"/>
    </source>
</evidence>
<accession>A0ACC2Z8U5</accession>
<dbReference type="Proteomes" id="UP001172680">
    <property type="component" value="Unassembled WGS sequence"/>
</dbReference>
<keyword evidence="1" id="KW-0251">Elongation factor</keyword>
<dbReference type="EMBL" id="JAPDRP010000011">
    <property type="protein sequence ID" value="KAJ9643535.1"/>
    <property type="molecule type" value="Genomic_DNA"/>
</dbReference>